<evidence type="ECO:0000313" key="1">
    <source>
        <dbReference type="EMBL" id="EPC71351.1"/>
    </source>
</evidence>
<organism evidence="1 2">
    <name type="scientific">Lacticaseibacillus paracasei subsp. paracasei Lpp126</name>
    <dbReference type="NCBI Taxonomy" id="1256206"/>
    <lineage>
        <taxon>Bacteria</taxon>
        <taxon>Bacillati</taxon>
        <taxon>Bacillota</taxon>
        <taxon>Bacilli</taxon>
        <taxon>Lactobacillales</taxon>
        <taxon>Lactobacillaceae</taxon>
        <taxon>Lacticaseibacillus</taxon>
    </lineage>
</organism>
<accession>S2RII3</accession>
<gene>
    <name evidence="1" type="ORF">Lpp126_15494</name>
</gene>
<dbReference type="Proteomes" id="UP000014243">
    <property type="component" value="Unassembled WGS sequence"/>
</dbReference>
<name>S2RII3_LACPA</name>
<sequence>MHRMQNKKTDAYRVGLFILKERSLARLETGT</sequence>
<reference evidence="1 2" key="1">
    <citation type="journal article" date="2013" name="PLoS ONE">
        <title>Lactobacillus paracasei comparative genomics: towards species pan-genome definition and exploitation of diversity.</title>
        <authorList>
            <person name="Smokvina T."/>
            <person name="Wels M."/>
            <person name="Polka J."/>
            <person name="Chervaux C."/>
            <person name="Brisse S."/>
            <person name="Boekhorst J."/>
            <person name="van Hylckama Vlieg J.E."/>
            <person name="Siezen R.J."/>
        </authorList>
    </citation>
    <scope>NUCLEOTIDE SEQUENCE [LARGE SCALE GENOMIC DNA]</scope>
    <source>
        <strain evidence="1 2">Lpp126</strain>
    </source>
</reference>
<protein>
    <submittedName>
        <fullName evidence="1">Uncharacterized protein</fullName>
    </submittedName>
</protein>
<comment type="caution">
    <text evidence="1">The sequence shown here is derived from an EMBL/GenBank/DDBJ whole genome shotgun (WGS) entry which is preliminary data.</text>
</comment>
<dbReference type="EMBL" id="ANKC01001099">
    <property type="protein sequence ID" value="EPC71351.1"/>
    <property type="molecule type" value="Genomic_DNA"/>
</dbReference>
<proteinExistence type="predicted"/>
<evidence type="ECO:0000313" key="2">
    <source>
        <dbReference type="Proteomes" id="UP000014243"/>
    </source>
</evidence>
<dbReference type="AlphaFoldDB" id="S2RII3"/>